<organism evidence="1 2">
    <name type="scientific">Lepidopterella palustris CBS 459.81</name>
    <dbReference type="NCBI Taxonomy" id="1314670"/>
    <lineage>
        <taxon>Eukaryota</taxon>
        <taxon>Fungi</taxon>
        <taxon>Dikarya</taxon>
        <taxon>Ascomycota</taxon>
        <taxon>Pezizomycotina</taxon>
        <taxon>Dothideomycetes</taxon>
        <taxon>Pleosporomycetidae</taxon>
        <taxon>Mytilinidiales</taxon>
        <taxon>Argynnaceae</taxon>
        <taxon>Lepidopterella</taxon>
    </lineage>
</organism>
<evidence type="ECO:0000313" key="1">
    <source>
        <dbReference type="EMBL" id="OCK85080.1"/>
    </source>
</evidence>
<dbReference type="AlphaFoldDB" id="A0A8E2EJR1"/>
<evidence type="ECO:0008006" key="3">
    <source>
        <dbReference type="Google" id="ProtNLM"/>
    </source>
</evidence>
<sequence length="289" mass="32992">MSSAPSRVLATYELLECILLQLPTIGDIIRAQLVNRTFHSIIRQSKPLRQVAWFEEHPPSSTHTAVNCLKERNWSINPAFRTLGIRIEHQPLPSRMLWYGPFVETGVATRFQDNAVYARPGSWMEMLATKPGYRYLQVDFRDDYSFSDDLRLILEAMSGSLLLGDVPTLLRGFQVRQKRRWVRDDIQWPFFYPVDLDESLDDDKANPVVNPKSLRDVLKCMSDDVCVKVVKVVYGEDPAPLCSLRRREASVMPNIFGCERGLGSGYELIDAGNGWQFAGDDEDDTAMQE</sequence>
<gene>
    <name evidence="1" type="ORF">K432DRAFT_400527</name>
</gene>
<evidence type="ECO:0000313" key="2">
    <source>
        <dbReference type="Proteomes" id="UP000250266"/>
    </source>
</evidence>
<dbReference type="OrthoDB" id="3800738at2759"/>
<keyword evidence="2" id="KW-1185">Reference proteome</keyword>
<accession>A0A8E2EJR1</accession>
<name>A0A8E2EJR1_9PEZI</name>
<protein>
    <recommendedName>
        <fullName evidence="3">F-box domain-containing protein</fullName>
    </recommendedName>
</protein>
<proteinExistence type="predicted"/>
<dbReference type="Proteomes" id="UP000250266">
    <property type="component" value="Unassembled WGS sequence"/>
</dbReference>
<dbReference type="EMBL" id="KV744824">
    <property type="protein sequence ID" value="OCK85080.1"/>
    <property type="molecule type" value="Genomic_DNA"/>
</dbReference>
<reference evidence="1 2" key="1">
    <citation type="journal article" date="2016" name="Nat. Commun.">
        <title>Ectomycorrhizal ecology is imprinted in the genome of the dominant symbiotic fungus Cenococcum geophilum.</title>
        <authorList>
            <consortium name="DOE Joint Genome Institute"/>
            <person name="Peter M."/>
            <person name="Kohler A."/>
            <person name="Ohm R.A."/>
            <person name="Kuo A."/>
            <person name="Krutzmann J."/>
            <person name="Morin E."/>
            <person name="Arend M."/>
            <person name="Barry K.W."/>
            <person name="Binder M."/>
            <person name="Choi C."/>
            <person name="Clum A."/>
            <person name="Copeland A."/>
            <person name="Grisel N."/>
            <person name="Haridas S."/>
            <person name="Kipfer T."/>
            <person name="LaButti K."/>
            <person name="Lindquist E."/>
            <person name="Lipzen A."/>
            <person name="Maire R."/>
            <person name="Meier B."/>
            <person name="Mihaltcheva S."/>
            <person name="Molinier V."/>
            <person name="Murat C."/>
            <person name="Poggeler S."/>
            <person name="Quandt C.A."/>
            <person name="Sperisen C."/>
            <person name="Tritt A."/>
            <person name="Tisserant E."/>
            <person name="Crous P.W."/>
            <person name="Henrissat B."/>
            <person name="Nehls U."/>
            <person name="Egli S."/>
            <person name="Spatafora J.W."/>
            <person name="Grigoriev I.V."/>
            <person name="Martin F.M."/>
        </authorList>
    </citation>
    <scope>NUCLEOTIDE SEQUENCE [LARGE SCALE GENOMIC DNA]</scope>
    <source>
        <strain evidence="1 2">CBS 459.81</strain>
    </source>
</reference>